<dbReference type="GO" id="GO:0046872">
    <property type="term" value="F:metal ion binding"/>
    <property type="evidence" value="ECO:0007669"/>
    <property type="project" value="UniProtKB-KW"/>
</dbReference>
<dbReference type="InterPro" id="IPR039391">
    <property type="entry name" value="Phytocyanin-like"/>
</dbReference>
<name>A0A5A7QDB5_STRAF</name>
<accession>A0A5A7QDB5</accession>
<evidence type="ECO:0000256" key="3">
    <source>
        <dbReference type="ARBA" id="ARBA00023157"/>
    </source>
</evidence>
<dbReference type="InterPro" id="IPR008972">
    <property type="entry name" value="Cupredoxin"/>
</dbReference>
<dbReference type="AlphaFoldDB" id="A0A5A7QDB5"/>
<evidence type="ECO:0000256" key="4">
    <source>
        <dbReference type="ARBA" id="ARBA00071970"/>
    </source>
</evidence>
<protein>
    <recommendedName>
        <fullName evidence="4">Basic blue protein</fullName>
    </recommendedName>
    <alternativeName>
        <fullName evidence="5">Plantacyanin</fullName>
    </alternativeName>
</protein>
<proteinExistence type="predicted"/>
<gene>
    <name evidence="8" type="ORF">STAS_20104</name>
</gene>
<evidence type="ECO:0000259" key="7">
    <source>
        <dbReference type="PROSITE" id="PS51485"/>
    </source>
</evidence>
<dbReference type="PANTHER" id="PTHR33021:SF9">
    <property type="entry name" value="PUTATIVE, EXPRESSED-RELATED"/>
    <property type="match status" value="1"/>
</dbReference>
<dbReference type="InterPro" id="IPR003245">
    <property type="entry name" value="Phytocyanin_dom"/>
</dbReference>
<evidence type="ECO:0000256" key="6">
    <source>
        <dbReference type="SAM" id="SignalP"/>
    </source>
</evidence>
<comment type="caution">
    <text evidence="8">The sequence shown here is derived from an EMBL/GenBank/DDBJ whole genome shotgun (WGS) entry which is preliminary data.</text>
</comment>
<dbReference type="PROSITE" id="PS51485">
    <property type="entry name" value="PHYTOCYANIN"/>
    <property type="match status" value="1"/>
</dbReference>
<dbReference type="PANTHER" id="PTHR33021">
    <property type="entry name" value="BLUE COPPER PROTEIN"/>
    <property type="match status" value="1"/>
</dbReference>
<evidence type="ECO:0000313" key="8">
    <source>
        <dbReference type="EMBL" id="GER43269.1"/>
    </source>
</evidence>
<dbReference type="Pfam" id="PF02298">
    <property type="entry name" value="Cu_bind_like"/>
    <property type="match status" value="1"/>
</dbReference>
<evidence type="ECO:0000313" key="9">
    <source>
        <dbReference type="Proteomes" id="UP000325081"/>
    </source>
</evidence>
<evidence type="ECO:0000256" key="1">
    <source>
        <dbReference type="ARBA" id="ARBA00022723"/>
    </source>
</evidence>
<keyword evidence="6" id="KW-0732">Signal</keyword>
<dbReference type="SUPFAM" id="SSF49503">
    <property type="entry name" value="Cupredoxins"/>
    <property type="match status" value="1"/>
</dbReference>
<feature type="chain" id="PRO_5023052722" description="Basic blue protein" evidence="6">
    <location>
        <begin position="28"/>
        <end position="123"/>
    </location>
</feature>
<dbReference type="OrthoDB" id="2011645at2759"/>
<dbReference type="EMBL" id="BKCP01006538">
    <property type="protein sequence ID" value="GER43269.1"/>
    <property type="molecule type" value="Genomic_DNA"/>
</dbReference>
<feature type="signal peptide" evidence="6">
    <location>
        <begin position="1"/>
        <end position="27"/>
    </location>
</feature>
<evidence type="ECO:0000256" key="2">
    <source>
        <dbReference type="ARBA" id="ARBA00023008"/>
    </source>
</evidence>
<organism evidence="8 9">
    <name type="scientific">Striga asiatica</name>
    <name type="common">Asiatic witchweed</name>
    <name type="synonym">Buchnera asiatica</name>
    <dbReference type="NCBI Taxonomy" id="4170"/>
    <lineage>
        <taxon>Eukaryota</taxon>
        <taxon>Viridiplantae</taxon>
        <taxon>Streptophyta</taxon>
        <taxon>Embryophyta</taxon>
        <taxon>Tracheophyta</taxon>
        <taxon>Spermatophyta</taxon>
        <taxon>Magnoliopsida</taxon>
        <taxon>eudicotyledons</taxon>
        <taxon>Gunneridae</taxon>
        <taxon>Pentapetalae</taxon>
        <taxon>asterids</taxon>
        <taxon>lamiids</taxon>
        <taxon>Lamiales</taxon>
        <taxon>Orobanchaceae</taxon>
        <taxon>Buchnereae</taxon>
        <taxon>Striga</taxon>
    </lineage>
</organism>
<dbReference type="Proteomes" id="UP000325081">
    <property type="component" value="Unassembled WGS sequence"/>
</dbReference>
<sequence>MTAVKVNAMILKVVLLCVLLHWSPAYSTRFIVGDNRGWSYNVSGWEDGKRFYHGDILVFRYVPAYNNVVVVDKSSYDSCTWPAKGKTYTSGNDMIRLRKGPNYFISGHWGHCYNGVKIAAYAA</sequence>
<dbReference type="GO" id="GO:0009055">
    <property type="term" value="F:electron transfer activity"/>
    <property type="evidence" value="ECO:0007669"/>
    <property type="project" value="InterPro"/>
</dbReference>
<keyword evidence="2" id="KW-0186">Copper</keyword>
<keyword evidence="3" id="KW-1015">Disulfide bond</keyword>
<dbReference type="FunFam" id="2.60.40.420:FF:000013">
    <property type="entry name" value="basic blue protein-like"/>
    <property type="match status" value="1"/>
</dbReference>
<reference evidence="9" key="1">
    <citation type="journal article" date="2019" name="Curr. Biol.">
        <title>Genome Sequence of Striga asiatica Provides Insight into the Evolution of Plant Parasitism.</title>
        <authorList>
            <person name="Yoshida S."/>
            <person name="Kim S."/>
            <person name="Wafula E.K."/>
            <person name="Tanskanen J."/>
            <person name="Kim Y.M."/>
            <person name="Honaas L."/>
            <person name="Yang Z."/>
            <person name="Spallek T."/>
            <person name="Conn C.E."/>
            <person name="Ichihashi Y."/>
            <person name="Cheong K."/>
            <person name="Cui S."/>
            <person name="Der J.P."/>
            <person name="Gundlach H."/>
            <person name="Jiao Y."/>
            <person name="Hori C."/>
            <person name="Ishida J.K."/>
            <person name="Kasahara H."/>
            <person name="Kiba T."/>
            <person name="Kim M.S."/>
            <person name="Koo N."/>
            <person name="Laohavisit A."/>
            <person name="Lee Y.H."/>
            <person name="Lumba S."/>
            <person name="McCourt P."/>
            <person name="Mortimer J.C."/>
            <person name="Mutuku J.M."/>
            <person name="Nomura T."/>
            <person name="Sasaki-Sekimoto Y."/>
            <person name="Seto Y."/>
            <person name="Wang Y."/>
            <person name="Wakatake T."/>
            <person name="Sakakibara H."/>
            <person name="Demura T."/>
            <person name="Yamaguchi S."/>
            <person name="Yoneyama K."/>
            <person name="Manabe R.I."/>
            <person name="Nelson D.C."/>
            <person name="Schulman A.H."/>
            <person name="Timko M.P."/>
            <person name="dePamphilis C.W."/>
            <person name="Choi D."/>
            <person name="Shirasu K."/>
        </authorList>
    </citation>
    <scope>NUCLEOTIDE SEQUENCE [LARGE SCALE GENOMIC DNA]</scope>
    <source>
        <strain evidence="9">cv. UVA1</strain>
    </source>
</reference>
<keyword evidence="9" id="KW-1185">Reference proteome</keyword>
<keyword evidence="1" id="KW-0479">Metal-binding</keyword>
<evidence type="ECO:0000256" key="5">
    <source>
        <dbReference type="ARBA" id="ARBA00082491"/>
    </source>
</evidence>
<dbReference type="GO" id="GO:0005886">
    <property type="term" value="C:plasma membrane"/>
    <property type="evidence" value="ECO:0007669"/>
    <property type="project" value="TreeGrafter"/>
</dbReference>
<feature type="domain" description="Phytocyanin" evidence="7">
    <location>
        <begin position="28"/>
        <end position="123"/>
    </location>
</feature>
<dbReference type="Gene3D" id="2.60.40.420">
    <property type="entry name" value="Cupredoxins - blue copper proteins"/>
    <property type="match status" value="1"/>
</dbReference>